<accession>A0AA35X313</accession>
<dbReference type="PANTHER" id="PTHR18968:SF9">
    <property type="entry name" value="3D-(3,5_4)-TRIHYDROXYCYCLOHEXANE-1,2-DIONE HYDROLASE"/>
    <property type="match status" value="1"/>
</dbReference>
<dbReference type="Pfam" id="PF00205">
    <property type="entry name" value="TPP_enzyme_M"/>
    <property type="match status" value="1"/>
</dbReference>
<dbReference type="Proteomes" id="UP001174909">
    <property type="component" value="Unassembled WGS sequence"/>
</dbReference>
<sequence length="175" mass="18440">MISGGGVVMGDAMAETVALAERLGCPVVNSYLHNDSFPASHPLWCGPLGYQGSKAAMRLISRADVVLALGTRLGPFGTLPQHGLEYWPTEAQDVGICGDAGAAAAAITRRLAGRELACDATRTQRAADIAADKAEWESELDDWTEETDDFSVDMIKQAAAESRRLDAPPPGAARA</sequence>
<evidence type="ECO:0000313" key="5">
    <source>
        <dbReference type="Proteomes" id="UP001174909"/>
    </source>
</evidence>
<dbReference type="GO" id="GO:0009097">
    <property type="term" value="P:isoleucine biosynthetic process"/>
    <property type="evidence" value="ECO:0007669"/>
    <property type="project" value="TreeGrafter"/>
</dbReference>
<feature type="domain" description="Thiamine pyrophosphate enzyme central" evidence="3">
    <location>
        <begin position="1"/>
        <end position="82"/>
    </location>
</feature>
<dbReference type="EMBL" id="CASHTH010003250">
    <property type="protein sequence ID" value="CAI8042264.1"/>
    <property type="molecule type" value="Genomic_DNA"/>
</dbReference>
<dbReference type="GO" id="GO:0050660">
    <property type="term" value="F:flavin adenine dinucleotide binding"/>
    <property type="evidence" value="ECO:0007669"/>
    <property type="project" value="TreeGrafter"/>
</dbReference>
<dbReference type="InterPro" id="IPR045229">
    <property type="entry name" value="TPP_enz"/>
</dbReference>
<dbReference type="PANTHER" id="PTHR18968">
    <property type="entry name" value="THIAMINE PYROPHOSPHATE ENZYMES"/>
    <property type="match status" value="1"/>
</dbReference>
<dbReference type="GO" id="GO:0009099">
    <property type="term" value="P:L-valine biosynthetic process"/>
    <property type="evidence" value="ECO:0007669"/>
    <property type="project" value="TreeGrafter"/>
</dbReference>
<proteinExistence type="inferred from homology"/>
<dbReference type="GO" id="GO:0003984">
    <property type="term" value="F:acetolactate synthase activity"/>
    <property type="evidence" value="ECO:0007669"/>
    <property type="project" value="TreeGrafter"/>
</dbReference>
<dbReference type="InterPro" id="IPR029035">
    <property type="entry name" value="DHS-like_NAD/FAD-binding_dom"/>
</dbReference>
<keyword evidence="5" id="KW-1185">Reference proteome</keyword>
<comment type="similarity">
    <text evidence="1">Belongs to the TPP enzyme family.</text>
</comment>
<dbReference type="GO" id="GO:0005948">
    <property type="term" value="C:acetolactate synthase complex"/>
    <property type="evidence" value="ECO:0007669"/>
    <property type="project" value="TreeGrafter"/>
</dbReference>
<keyword evidence="2" id="KW-0786">Thiamine pyrophosphate</keyword>
<dbReference type="Gene3D" id="3.40.50.1220">
    <property type="entry name" value="TPP-binding domain"/>
    <property type="match status" value="1"/>
</dbReference>
<evidence type="ECO:0000256" key="1">
    <source>
        <dbReference type="ARBA" id="ARBA00007812"/>
    </source>
</evidence>
<dbReference type="GO" id="GO:0030976">
    <property type="term" value="F:thiamine pyrophosphate binding"/>
    <property type="evidence" value="ECO:0007669"/>
    <property type="project" value="InterPro"/>
</dbReference>
<dbReference type="AlphaFoldDB" id="A0AA35X313"/>
<evidence type="ECO:0000313" key="4">
    <source>
        <dbReference type="EMBL" id="CAI8042264.1"/>
    </source>
</evidence>
<dbReference type="GO" id="GO:0000287">
    <property type="term" value="F:magnesium ion binding"/>
    <property type="evidence" value="ECO:0007669"/>
    <property type="project" value="InterPro"/>
</dbReference>
<dbReference type="InterPro" id="IPR012000">
    <property type="entry name" value="Thiamin_PyroP_enz_cen_dom"/>
</dbReference>
<name>A0AA35X313_GEOBA</name>
<organism evidence="4 5">
    <name type="scientific">Geodia barretti</name>
    <name type="common">Barrett's horny sponge</name>
    <dbReference type="NCBI Taxonomy" id="519541"/>
    <lineage>
        <taxon>Eukaryota</taxon>
        <taxon>Metazoa</taxon>
        <taxon>Porifera</taxon>
        <taxon>Demospongiae</taxon>
        <taxon>Heteroscleromorpha</taxon>
        <taxon>Tetractinellida</taxon>
        <taxon>Astrophorina</taxon>
        <taxon>Geodiidae</taxon>
        <taxon>Geodia</taxon>
    </lineage>
</organism>
<dbReference type="SUPFAM" id="SSF52467">
    <property type="entry name" value="DHS-like NAD/FAD-binding domain"/>
    <property type="match status" value="1"/>
</dbReference>
<gene>
    <name evidence="4" type="ORF">GBAR_LOCUS23481</name>
</gene>
<protein>
    <submittedName>
        <fullName evidence="4">Sulfoacetaldehyde acetyltransferase</fullName>
    </submittedName>
</protein>
<evidence type="ECO:0000259" key="3">
    <source>
        <dbReference type="Pfam" id="PF00205"/>
    </source>
</evidence>
<reference evidence="4" key="1">
    <citation type="submission" date="2023-03" db="EMBL/GenBank/DDBJ databases">
        <authorList>
            <person name="Steffen K."/>
            <person name="Cardenas P."/>
        </authorList>
    </citation>
    <scope>NUCLEOTIDE SEQUENCE</scope>
</reference>
<evidence type="ECO:0000256" key="2">
    <source>
        <dbReference type="ARBA" id="ARBA00023052"/>
    </source>
</evidence>
<comment type="caution">
    <text evidence="4">The sequence shown here is derived from an EMBL/GenBank/DDBJ whole genome shotgun (WGS) entry which is preliminary data.</text>
</comment>